<dbReference type="EMBL" id="AE017286">
    <property type="protein sequence ID" value="AAS94415.1"/>
    <property type="molecule type" value="Genomic_DNA"/>
</dbReference>
<protein>
    <submittedName>
        <fullName evidence="1">Uncharacterized protein</fullName>
    </submittedName>
</protein>
<evidence type="ECO:0000313" key="2">
    <source>
        <dbReference type="Proteomes" id="UP000002194"/>
    </source>
</evidence>
<name>Q72WQ4_NITV2</name>
<geneLocation type="plasmid" evidence="1 2">
    <name>pDV</name>
</geneLocation>
<keyword evidence="1" id="KW-0614">Plasmid</keyword>
<dbReference type="HOGENOM" id="CLU_2105085_0_0_7"/>
<dbReference type="AlphaFoldDB" id="Q72WQ4"/>
<sequence>MMAGVHLLSFSPSHAQVTAAMCVARLPSLRFSDVVASPCTALHSKNELRMPEARCPGWHSRHCATSARRAPACVSTATFFTSAPPSASSGRTGHSMQVSHVPWVVLETTNLKDAS</sequence>
<organism evidence="1 2">
    <name type="scientific">Nitratidesulfovibrio vulgaris (strain ATCC 29579 / DSM 644 / CCUG 34227 / NCIMB 8303 / VKM B-1760 / Hildenborough)</name>
    <name type="common">Desulfovibrio vulgaris</name>
    <dbReference type="NCBI Taxonomy" id="882"/>
    <lineage>
        <taxon>Bacteria</taxon>
        <taxon>Pseudomonadati</taxon>
        <taxon>Thermodesulfobacteriota</taxon>
        <taxon>Desulfovibrionia</taxon>
        <taxon>Desulfovibrionales</taxon>
        <taxon>Desulfovibrionaceae</taxon>
        <taxon>Nitratidesulfovibrio</taxon>
    </lineage>
</organism>
<evidence type="ECO:0000313" key="1">
    <source>
        <dbReference type="EMBL" id="AAS94415.1"/>
    </source>
</evidence>
<keyword evidence="2" id="KW-1185">Reference proteome</keyword>
<reference evidence="1 2" key="1">
    <citation type="journal article" date="2004" name="Nat. Biotechnol.">
        <title>The genome sequence of the anaerobic, sulfate-reducing bacterium Desulfovibrio vulgaris Hildenborough.</title>
        <authorList>
            <person name="Heidelberg J.F."/>
            <person name="Seshadri R."/>
            <person name="Haveman S.A."/>
            <person name="Hemme C.L."/>
            <person name="Paulsen I.T."/>
            <person name="Kolonay J.F."/>
            <person name="Eisen J.A."/>
            <person name="Ward N."/>
            <person name="Methe B."/>
            <person name="Brinkac L.M."/>
            <person name="Daugherty S.C."/>
            <person name="Deboy R.T."/>
            <person name="Dodson R.J."/>
            <person name="Durkin A.S."/>
            <person name="Madupu R."/>
            <person name="Nelson W.C."/>
            <person name="Sullivan S.A."/>
            <person name="Fouts D."/>
            <person name="Haft D.H."/>
            <person name="Selengut J."/>
            <person name="Peterson J.D."/>
            <person name="Davidsen T.M."/>
            <person name="Zafar N."/>
            <person name="Zhou L."/>
            <person name="Radune D."/>
            <person name="Dimitrov G."/>
            <person name="Hance M."/>
            <person name="Tran K."/>
            <person name="Khouri H."/>
            <person name="Gill J."/>
            <person name="Utterback T.R."/>
            <person name="Feldblyum T.V."/>
            <person name="Wall J.D."/>
            <person name="Voordouw G."/>
            <person name="Fraser C.M."/>
        </authorList>
    </citation>
    <scope>NUCLEOTIDE SEQUENCE [LARGE SCALE GENOMIC DNA]</scope>
    <source>
        <strain evidence="2">ATCC 29579 / DSM 644 / NCIMB 8303 / VKM B-1760 / Hildenborough</strain>
        <plasmid evidence="2">pDV</plasmid>
    </source>
</reference>
<dbReference type="Proteomes" id="UP000002194">
    <property type="component" value="Plasmid pDV"/>
</dbReference>
<accession>Q72WQ4</accession>
<gene>
    <name evidence="1" type="ordered locus">DVUA0035</name>
</gene>
<dbReference type="EnsemblBacteria" id="AAS94415">
    <property type="protein sequence ID" value="AAS94415"/>
    <property type="gene ID" value="DVUA0035"/>
</dbReference>
<proteinExistence type="predicted"/>
<dbReference type="KEGG" id="dvu:DVUA0035"/>